<feature type="transmembrane region" description="Helical" evidence="2">
    <location>
        <begin position="29"/>
        <end position="48"/>
    </location>
</feature>
<feature type="transmembrane region" description="Helical" evidence="2">
    <location>
        <begin position="505"/>
        <end position="523"/>
    </location>
</feature>
<name>A0AAN6G702_9BASI</name>
<dbReference type="AlphaFoldDB" id="A0AAN6G702"/>
<evidence type="ECO:0000256" key="1">
    <source>
        <dbReference type="SAM" id="MobiDB-lite"/>
    </source>
</evidence>
<gene>
    <name evidence="3" type="ORF">OC842_007286</name>
</gene>
<evidence type="ECO:0000313" key="3">
    <source>
        <dbReference type="EMBL" id="KAK0519888.1"/>
    </source>
</evidence>
<feature type="transmembrane region" description="Helical" evidence="2">
    <location>
        <begin position="230"/>
        <end position="247"/>
    </location>
</feature>
<feature type="transmembrane region" description="Helical" evidence="2">
    <location>
        <begin position="355"/>
        <end position="372"/>
    </location>
</feature>
<keyword evidence="2" id="KW-0812">Transmembrane</keyword>
<comment type="caution">
    <text evidence="3">The sequence shown here is derived from an EMBL/GenBank/DDBJ whole genome shotgun (WGS) entry which is preliminary data.</text>
</comment>
<dbReference type="EMBL" id="JAPDMQ010000885">
    <property type="protein sequence ID" value="KAK0519888.1"/>
    <property type="molecule type" value="Genomic_DNA"/>
</dbReference>
<dbReference type="Proteomes" id="UP001176521">
    <property type="component" value="Unassembled WGS sequence"/>
</dbReference>
<keyword evidence="2" id="KW-0472">Membrane</keyword>
<feature type="region of interest" description="Disordered" evidence="1">
    <location>
        <begin position="181"/>
        <end position="201"/>
    </location>
</feature>
<organism evidence="3 4">
    <name type="scientific">Tilletia horrida</name>
    <dbReference type="NCBI Taxonomy" id="155126"/>
    <lineage>
        <taxon>Eukaryota</taxon>
        <taxon>Fungi</taxon>
        <taxon>Dikarya</taxon>
        <taxon>Basidiomycota</taxon>
        <taxon>Ustilaginomycotina</taxon>
        <taxon>Exobasidiomycetes</taxon>
        <taxon>Tilletiales</taxon>
        <taxon>Tilletiaceae</taxon>
        <taxon>Tilletia</taxon>
    </lineage>
</organism>
<protein>
    <submittedName>
        <fullName evidence="3">Uncharacterized protein</fullName>
    </submittedName>
</protein>
<accession>A0AAN6G702</accession>
<evidence type="ECO:0000256" key="2">
    <source>
        <dbReference type="SAM" id="Phobius"/>
    </source>
</evidence>
<reference evidence="3" key="1">
    <citation type="journal article" date="2023" name="PhytoFront">
        <title>Draft Genome Resources of Seven Strains of Tilletia horrida, Causal Agent of Kernel Smut of Rice.</title>
        <authorList>
            <person name="Khanal S."/>
            <person name="Antony Babu S."/>
            <person name="Zhou X.G."/>
        </authorList>
    </citation>
    <scope>NUCLEOTIDE SEQUENCE</scope>
    <source>
        <strain evidence="3">TX3</strain>
    </source>
</reference>
<keyword evidence="4" id="KW-1185">Reference proteome</keyword>
<evidence type="ECO:0000313" key="4">
    <source>
        <dbReference type="Proteomes" id="UP001176521"/>
    </source>
</evidence>
<keyword evidence="2" id="KW-1133">Transmembrane helix</keyword>
<feature type="transmembrane region" description="Helical" evidence="2">
    <location>
        <begin position="564"/>
        <end position="591"/>
    </location>
</feature>
<proteinExistence type="predicted"/>
<sequence length="621" mass="67723">MPAASLQRAAASAAATATAAEQKTPMLDDALLIFLFLLLISLTQPAWIRRSLDVRAALRRYDAQPALTEPVRVPERTLEHSLDNLRRHGAWFLVQSLQTGLALGLSLLVLGRLGSPTGSALTTLHTIKARWEEHSPALLFGLLVLARSRIASPPYLSHLLFHRYRSEPGEYEPSTTECVLRSTHVPTSRSNNGRPSRGRGEVMRTEEWKAYRDPPGWDTVLPRRLTQRRFLALFTLGVLKSALVAIANASMGLLLPTLWVLVAVLNSENFDEEAGNSLREAVIPIRLESGWLIVLQICALVVVLPRLSDIGMLNLTPAQLETFRTASSTSSPAGPQQVDAPTVAASGTSASGLNYAHMIVALVVGLSLIISLQRDILAAARNYDVCIYEQQQQQQQQCLADGVSAGGDEGTAANADADADVDAATSQAIGGDADMDEHGRRPVPLRRRTVIVPHERRSTDHGVLLGEKHARKDEQRMEQGRDLSGGSAQVIPLPTFYAAHRTIQALLVSLPLLIVVSACSVPLTNKYKLPKTTNSNKDRIHFSLTYDILLHLHPTIAHSQPTLVYYPLVVLFIVSWLTGLAGALVALISVARRHGLGWGGRADGRGVWALWTRRDAVWVGQ</sequence>